<proteinExistence type="predicted"/>
<evidence type="ECO:0000313" key="1">
    <source>
        <dbReference type="EMBL" id="KKL82837.1"/>
    </source>
</evidence>
<name>A0A0F9I5Z9_9ZZZZ</name>
<sequence length="134" mass="15551">MKICTKCKKEKELIEFYKAARMKDGYLSVCKICADIATKISRSKKPEHYSLLRKKSKDKAWKKFHSWKRKIGCKYCKENEPYCLDLHHIDPSTKEYTLSHLVGGSWEVLMEEASKCVIVCKNCHAKIHAGIIIV</sequence>
<evidence type="ECO:0008006" key="2">
    <source>
        <dbReference type="Google" id="ProtNLM"/>
    </source>
</evidence>
<dbReference type="InterPro" id="IPR003615">
    <property type="entry name" value="HNH_nuc"/>
</dbReference>
<organism evidence="1">
    <name type="scientific">marine sediment metagenome</name>
    <dbReference type="NCBI Taxonomy" id="412755"/>
    <lineage>
        <taxon>unclassified sequences</taxon>
        <taxon>metagenomes</taxon>
        <taxon>ecological metagenomes</taxon>
    </lineage>
</organism>
<reference evidence="1" key="1">
    <citation type="journal article" date="2015" name="Nature">
        <title>Complex archaea that bridge the gap between prokaryotes and eukaryotes.</title>
        <authorList>
            <person name="Spang A."/>
            <person name="Saw J.H."/>
            <person name="Jorgensen S.L."/>
            <person name="Zaremba-Niedzwiedzka K."/>
            <person name="Martijn J."/>
            <person name="Lind A.E."/>
            <person name="van Eijk R."/>
            <person name="Schleper C."/>
            <person name="Guy L."/>
            <person name="Ettema T.J."/>
        </authorList>
    </citation>
    <scope>NUCLEOTIDE SEQUENCE</scope>
</reference>
<protein>
    <recommendedName>
        <fullName evidence="2">HNH nuclease domain-containing protein</fullName>
    </recommendedName>
</protein>
<accession>A0A0F9I5Z9</accession>
<comment type="caution">
    <text evidence="1">The sequence shown here is derived from an EMBL/GenBank/DDBJ whole genome shotgun (WGS) entry which is preliminary data.</text>
</comment>
<dbReference type="CDD" id="cd00085">
    <property type="entry name" value="HNHc"/>
    <property type="match status" value="1"/>
</dbReference>
<dbReference type="AlphaFoldDB" id="A0A0F9I5Z9"/>
<gene>
    <name evidence="1" type="ORF">LCGC14_1980740</name>
</gene>
<dbReference type="EMBL" id="LAZR01022159">
    <property type="protein sequence ID" value="KKL82837.1"/>
    <property type="molecule type" value="Genomic_DNA"/>
</dbReference>